<sequence>MAQPNSPLPEPLHNDIYVEVLRLPADERKLLVRFTAVCSRWRAILTDVRVKHDMWNKRNQHTDRSVAGAFVAMSRVPVIVRRSSVPTFGIKSLVILGVVPLAGGVPVFTGGCVMMKLHAVCRLVEVHSAEIAMVRRGCRAVCRPLRGRQWRRCGSGSCDDPALVRRRRHEGSMFGVVPQRRVSPEGVRRPKFASVPAVVAWLHRKGSCGDSCSDGEASTQFVFGHDGINGVWRQRKKKTVAFTPRCMGCVVRVERGGRSGDDDGSSGINTCDGKHAVFTWRWGMQRWARQVGRT</sequence>
<dbReference type="Proteomes" id="UP000823388">
    <property type="component" value="Chromosome 5K"/>
</dbReference>
<proteinExistence type="predicted"/>
<accession>A0A8T0SKB7</accession>
<evidence type="ECO:0000313" key="2">
    <source>
        <dbReference type="Proteomes" id="UP000823388"/>
    </source>
</evidence>
<comment type="caution">
    <text evidence="1">The sequence shown here is derived from an EMBL/GenBank/DDBJ whole genome shotgun (WGS) entry which is preliminary data.</text>
</comment>
<protein>
    <recommendedName>
        <fullName evidence="3">F-box domain-containing protein</fullName>
    </recommendedName>
</protein>
<organism evidence="1 2">
    <name type="scientific">Panicum virgatum</name>
    <name type="common">Blackwell switchgrass</name>
    <dbReference type="NCBI Taxonomy" id="38727"/>
    <lineage>
        <taxon>Eukaryota</taxon>
        <taxon>Viridiplantae</taxon>
        <taxon>Streptophyta</taxon>
        <taxon>Embryophyta</taxon>
        <taxon>Tracheophyta</taxon>
        <taxon>Spermatophyta</taxon>
        <taxon>Magnoliopsida</taxon>
        <taxon>Liliopsida</taxon>
        <taxon>Poales</taxon>
        <taxon>Poaceae</taxon>
        <taxon>PACMAD clade</taxon>
        <taxon>Panicoideae</taxon>
        <taxon>Panicodae</taxon>
        <taxon>Paniceae</taxon>
        <taxon>Panicinae</taxon>
        <taxon>Panicum</taxon>
        <taxon>Panicum sect. Hiantes</taxon>
    </lineage>
</organism>
<evidence type="ECO:0008006" key="3">
    <source>
        <dbReference type="Google" id="ProtNLM"/>
    </source>
</evidence>
<name>A0A8T0SKB7_PANVG</name>
<gene>
    <name evidence="1" type="ORF">PVAP13_5KG206707</name>
</gene>
<dbReference type="AlphaFoldDB" id="A0A8T0SKB7"/>
<reference evidence="1" key="1">
    <citation type="submission" date="2020-05" db="EMBL/GenBank/DDBJ databases">
        <title>WGS assembly of Panicum virgatum.</title>
        <authorList>
            <person name="Lovell J.T."/>
            <person name="Jenkins J."/>
            <person name="Shu S."/>
            <person name="Juenger T.E."/>
            <person name="Schmutz J."/>
        </authorList>
    </citation>
    <scope>NUCLEOTIDE SEQUENCE</scope>
    <source>
        <strain evidence="1">AP13</strain>
    </source>
</reference>
<dbReference type="EMBL" id="CM029045">
    <property type="protein sequence ID" value="KAG2596956.1"/>
    <property type="molecule type" value="Genomic_DNA"/>
</dbReference>
<evidence type="ECO:0000313" key="1">
    <source>
        <dbReference type="EMBL" id="KAG2596956.1"/>
    </source>
</evidence>
<keyword evidence="2" id="KW-1185">Reference proteome</keyword>